<dbReference type="Pfam" id="PF18862">
    <property type="entry name" value="ApeA_NTD1"/>
    <property type="match status" value="1"/>
</dbReference>
<reference evidence="2 3" key="1">
    <citation type="submission" date="2018-09" db="EMBL/GenBank/DDBJ databases">
        <title>Genome sequencing of Nocardioides immobilis CCTCC AB 2017083 for comparison to Nocardioides silvaticus.</title>
        <authorList>
            <person name="Li C."/>
            <person name="Wang G."/>
        </authorList>
    </citation>
    <scope>NUCLEOTIDE SEQUENCE [LARGE SCALE GENOMIC DNA]</scope>
    <source>
        <strain evidence="2 3">CCTCC AB 2017083</strain>
    </source>
</reference>
<accession>A0A417XXI3</accession>
<proteinExistence type="predicted"/>
<evidence type="ECO:0000259" key="1">
    <source>
        <dbReference type="Pfam" id="PF18862"/>
    </source>
</evidence>
<comment type="caution">
    <text evidence="2">The sequence shown here is derived from an EMBL/GenBank/DDBJ whole genome shotgun (WGS) entry which is preliminary data.</text>
</comment>
<evidence type="ECO:0000313" key="3">
    <source>
        <dbReference type="Proteomes" id="UP000283644"/>
    </source>
</evidence>
<dbReference type="AlphaFoldDB" id="A0A417XXI3"/>
<dbReference type="OrthoDB" id="568335at2"/>
<dbReference type="RefSeq" id="WP_118927003.1">
    <property type="nucleotide sequence ID" value="NZ_QXGH01000025.1"/>
</dbReference>
<name>A0A417XXI3_9ACTN</name>
<keyword evidence="3" id="KW-1185">Reference proteome</keyword>
<dbReference type="InterPro" id="IPR041223">
    <property type="entry name" value="ApeA_NTD"/>
</dbReference>
<sequence length="290" mass="32289">MNELSEFGWFWLPSDESRRFPGTLRFSTEGGGELTLHANPDVPENLLEPDSGTRRVVGMLDDDYVTLDRCFPVHTQMFGGTQRLSVGMVVKGACFDDDGELEFNSISFEVDGAPEWIGRTAVERDWRHEPADAMQYSLTLNPIPTETVDAPFGSVTLRYGWRTDGGDDASQDSIHQTRRFELQFDDLQPLDQLLRRASAVQDLVTIAANRQRRMHSLVVTHPGATREDVTGAPPKPLELLINNREGAEASVRTRSTDLLFTYEQLGGLWFPPNRGGLPYAASRSGAAVFS</sequence>
<dbReference type="Proteomes" id="UP000283644">
    <property type="component" value="Unassembled WGS sequence"/>
</dbReference>
<feature type="domain" description="ApeA N-terminal" evidence="1">
    <location>
        <begin position="8"/>
        <end position="266"/>
    </location>
</feature>
<dbReference type="EMBL" id="QXGH01000025">
    <property type="protein sequence ID" value="RHW25219.1"/>
    <property type="molecule type" value="Genomic_DNA"/>
</dbReference>
<protein>
    <recommendedName>
        <fullName evidence="1">ApeA N-terminal domain-containing protein</fullName>
    </recommendedName>
</protein>
<organism evidence="2 3">
    <name type="scientific">Nocardioides immobilis</name>
    <dbReference type="NCBI Taxonomy" id="2049295"/>
    <lineage>
        <taxon>Bacteria</taxon>
        <taxon>Bacillati</taxon>
        <taxon>Actinomycetota</taxon>
        <taxon>Actinomycetes</taxon>
        <taxon>Propionibacteriales</taxon>
        <taxon>Nocardioidaceae</taxon>
        <taxon>Nocardioides</taxon>
    </lineage>
</organism>
<evidence type="ECO:0000313" key="2">
    <source>
        <dbReference type="EMBL" id="RHW25219.1"/>
    </source>
</evidence>
<gene>
    <name evidence="2" type="ORF">D0Z08_19845</name>
</gene>